<feature type="domain" description="J" evidence="3">
    <location>
        <begin position="1273"/>
        <end position="1337"/>
    </location>
</feature>
<feature type="region of interest" description="Disordered" evidence="2">
    <location>
        <begin position="799"/>
        <end position="849"/>
    </location>
</feature>
<dbReference type="SUPFAM" id="SSF46565">
    <property type="entry name" value="Chaperone J-domain"/>
    <property type="match status" value="1"/>
</dbReference>
<reference evidence="4 5" key="1">
    <citation type="submission" date="2024-01" db="EMBL/GenBank/DDBJ databases">
        <title>The genomes of 5 underutilized Papilionoideae crops provide insights into root nodulation and disease resistanc.</title>
        <authorList>
            <person name="Jiang F."/>
        </authorList>
    </citation>
    <scope>NUCLEOTIDE SEQUENCE [LARGE SCALE GENOMIC DNA]</scope>
    <source>
        <strain evidence="4">JINMINGXINNONG_FW02</strain>
        <tissue evidence="4">Leaves</tissue>
    </source>
</reference>
<protein>
    <recommendedName>
        <fullName evidence="3">J domain-containing protein</fullName>
    </recommendedName>
</protein>
<evidence type="ECO:0000313" key="4">
    <source>
        <dbReference type="EMBL" id="KAK7367377.1"/>
    </source>
</evidence>
<dbReference type="Proteomes" id="UP001374584">
    <property type="component" value="Unassembled WGS sequence"/>
</dbReference>
<evidence type="ECO:0000256" key="2">
    <source>
        <dbReference type="SAM" id="MobiDB-lite"/>
    </source>
</evidence>
<dbReference type="GO" id="GO:0030276">
    <property type="term" value="F:clathrin binding"/>
    <property type="evidence" value="ECO:0007669"/>
    <property type="project" value="TreeGrafter"/>
</dbReference>
<evidence type="ECO:0000259" key="3">
    <source>
        <dbReference type="PROSITE" id="PS50076"/>
    </source>
</evidence>
<organism evidence="4 5">
    <name type="scientific">Phaseolus coccineus</name>
    <name type="common">Scarlet runner bean</name>
    <name type="synonym">Phaseolus multiflorus</name>
    <dbReference type="NCBI Taxonomy" id="3886"/>
    <lineage>
        <taxon>Eukaryota</taxon>
        <taxon>Viridiplantae</taxon>
        <taxon>Streptophyta</taxon>
        <taxon>Embryophyta</taxon>
        <taxon>Tracheophyta</taxon>
        <taxon>Spermatophyta</taxon>
        <taxon>Magnoliopsida</taxon>
        <taxon>eudicotyledons</taxon>
        <taxon>Gunneridae</taxon>
        <taxon>Pentapetalae</taxon>
        <taxon>rosids</taxon>
        <taxon>fabids</taxon>
        <taxon>Fabales</taxon>
        <taxon>Fabaceae</taxon>
        <taxon>Papilionoideae</taxon>
        <taxon>50 kb inversion clade</taxon>
        <taxon>NPAAA clade</taxon>
        <taxon>indigoferoid/millettioid clade</taxon>
        <taxon>Phaseoleae</taxon>
        <taxon>Phaseolus</taxon>
    </lineage>
</organism>
<evidence type="ECO:0000313" key="5">
    <source>
        <dbReference type="Proteomes" id="UP001374584"/>
    </source>
</evidence>
<dbReference type="GO" id="GO:0072318">
    <property type="term" value="P:clathrin coat disassembly"/>
    <property type="evidence" value="ECO:0007669"/>
    <property type="project" value="TreeGrafter"/>
</dbReference>
<feature type="region of interest" description="Disordered" evidence="2">
    <location>
        <begin position="1118"/>
        <end position="1140"/>
    </location>
</feature>
<dbReference type="EMBL" id="JAYMYR010000004">
    <property type="protein sequence ID" value="KAK7367377.1"/>
    <property type="molecule type" value="Genomic_DNA"/>
</dbReference>
<gene>
    <name evidence="4" type="ORF">VNO80_09389</name>
</gene>
<dbReference type="PANTHER" id="PTHR23172:SF87">
    <property type="entry name" value="CHAPERONE DNAJ-DOMAIN SUPERFAMILY PROTEIN"/>
    <property type="match status" value="1"/>
</dbReference>
<accession>A0AAN9N6K2</accession>
<feature type="region of interest" description="Disordered" evidence="2">
    <location>
        <begin position="973"/>
        <end position="1044"/>
    </location>
</feature>
<feature type="compositionally biased region" description="Basic and acidic residues" evidence="2">
    <location>
        <begin position="1189"/>
        <end position="1199"/>
    </location>
</feature>
<proteinExistence type="predicted"/>
<dbReference type="FunFam" id="1.10.287.110:FF:000009">
    <property type="entry name" value="Auxilin-related protein 1"/>
    <property type="match status" value="1"/>
</dbReference>
<feature type="compositionally biased region" description="Basic and acidic residues" evidence="2">
    <location>
        <begin position="924"/>
        <end position="941"/>
    </location>
</feature>
<dbReference type="GO" id="GO:0005737">
    <property type="term" value="C:cytoplasm"/>
    <property type="evidence" value="ECO:0007669"/>
    <property type="project" value="TreeGrafter"/>
</dbReference>
<keyword evidence="1" id="KW-0175">Coiled coil</keyword>
<dbReference type="Gene3D" id="1.10.287.110">
    <property type="entry name" value="DnaJ domain"/>
    <property type="match status" value="1"/>
</dbReference>
<dbReference type="GO" id="GO:0031982">
    <property type="term" value="C:vesicle"/>
    <property type="evidence" value="ECO:0007669"/>
    <property type="project" value="TreeGrafter"/>
</dbReference>
<comment type="caution">
    <text evidence="4">The sequence shown here is derived from an EMBL/GenBank/DDBJ whole genome shotgun (WGS) entry which is preliminary data.</text>
</comment>
<feature type="region of interest" description="Disordered" evidence="2">
    <location>
        <begin position="717"/>
        <end position="757"/>
    </location>
</feature>
<feature type="region of interest" description="Disordered" evidence="2">
    <location>
        <begin position="442"/>
        <end position="462"/>
    </location>
</feature>
<dbReference type="InterPro" id="IPR036869">
    <property type="entry name" value="J_dom_sf"/>
</dbReference>
<feature type="compositionally biased region" description="Basic and acidic residues" evidence="2">
    <location>
        <begin position="989"/>
        <end position="1044"/>
    </location>
</feature>
<dbReference type="PROSITE" id="PS50076">
    <property type="entry name" value="DNAJ_2"/>
    <property type="match status" value="1"/>
</dbReference>
<feature type="compositionally biased region" description="Basic and acidic residues" evidence="2">
    <location>
        <begin position="805"/>
        <end position="839"/>
    </location>
</feature>
<feature type="region of interest" description="Disordered" evidence="2">
    <location>
        <begin position="493"/>
        <end position="519"/>
    </location>
</feature>
<feature type="compositionally biased region" description="Basic and acidic residues" evidence="2">
    <location>
        <begin position="442"/>
        <end position="453"/>
    </location>
</feature>
<dbReference type="GO" id="GO:0072583">
    <property type="term" value="P:clathrin-dependent endocytosis"/>
    <property type="evidence" value="ECO:0007669"/>
    <property type="project" value="TreeGrafter"/>
</dbReference>
<sequence length="1337" mass="151765">MAHSRQLNKPGVTLSTKINDNATFSSSKTLYDDVYGGPPKFGVSTLSPRFEDYAEIFGSFHTARASSIPLLDLPAVHDAEAFFDPRSHSFNYTEVFGALDFELPSDNLFHCHTALDAASSEEAWSPAETDSFSEEFDQSIINQSILNGDLFHSVDGNVGSNILYHNKVNGTSNEHMSKGKTHLSQLHAVPGFGRVYDETTQLHRTDPSCQVADDIDLDIEFRAEKVKGNHPRATMAHLRNFTSGEQTFDSDLNLQNGGSKKDSHSGEMFITVSDINLRSMPSQVPPPSRPPPVLDVKKEDMRGFHSNSRLVASEETLGAGSPPFFDAEDHMNLSATASADAMKEAMLRVEAKLRSTKELKGRKKWDCETYLKSSYDAKVNEAKTCKDITRLSSLNDETTLGSYDWRDSKEKLYVTDDRQELKKASIETMDNLEGKRTANMFEEKNKMESRSSQESDTSTEVGTWKDESEFFELVGMGESGMVTQPTKQTKNLMQGTGTQKHGQKEREASNVQEKHKQVKATEENYQVEEYEIKYKATKGACEHDENIMKCEASNRQTANDVQLATGLRENQKKLREVQKQQQNVNRQNLSGKIEENRKTQQEAFAIGQTEHEEKLKGSWKVEDIDERSNVALELDSSEEKEVCKSENEMKLKLGKRIQMNKGLNKAHEMVEIEKSLKSSLDNEESDGAVIPAFRWDENGKQLKEHIELEANEIRLKEASEQRENKAYGKDQSTKKFEDVYDGHGEGNRLQESGDDKGIQKVMNQTPVQEQINRILNEAQKKKVTESTSSQTFCMEGSVQVSNENSHLEQSENMDKDVGGMEKVKGLNKALDGKERKDGGNMKNAKAPDETWEIECDEDLANQSASMHEEFIRKLKVSKESVADQNIAKMRTECKVGEKQLKEVGVENQLDKKKFRAPKQMTAGDAEHSGTQSKKEEDTMTKVDYRSTEAAAETVVQETVNAQKTARWFHISQSTESKTKSINETSAIMKDTERMRRERESEKDHLRKMEEEEDREREREKEVEKAMLEAEREREREKDRMAVDRATLEARDKAYAEASEREERAAFERGTMEARYKALAEARERLEKACAEARDKSYIDKETTDARLKAERAAVERATAEAQDRAMEKLKNERTAFESRERLERSVSDNFCERQDSLSSDMLDPQFQNSSSFTGSKHPYSLYGAASFSERSEREGESAQRCRARLERHRRTAERAAKALAEKNMRDLLAQKEQAEKNRLSETLDAEVRRWSGGKEGNLRALLSTLQYILGPDSGWQSIPLTEVITSAAVKKAYRKATLCVHPDKLQQRGASIQHKYICEKVFDLLKEAWNKFNSEER</sequence>
<feature type="region of interest" description="Disordered" evidence="2">
    <location>
        <begin position="1186"/>
        <end position="1208"/>
    </location>
</feature>
<feature type="region of interest" description="Disordered" evidence="2">
    <location>
        <begin position="908"/>
        <end position="941"/>
    </location>
</feature>
<feature type="compositionally biased region" description="Basic and acidic residues" evidence="2">
    <location>
        <begin position="502"/>
        <end position="519"/>
    </location>
</feature>
<feature type="compositionally biased region" description="Polar residues" evidence="2">
    <location>
        <begin position="973"/>
        <end position="985"/>
    </location>
</feature>
<evidence type="ECO:0000256" key="1">
    <source>
        <dbReference type="ARBA" id="ARBA00023054"/>
    </source>
</evidence>
<dbReference type="InterPro" id="IPR001623">
    <property type="entry name" value="DnaJ_domain"/>
</dbReference>
<name>A0AAN9N6K2_PHACN</name>
<keyword evidence="5" id="KW-1185">Reference proteome</keyword>
<dbReference type="PANTHER" id="PTHR23172">
    <property type="entry name" value="AUXILIN/CYCLIN G-ASSOCIATED KINASE-RELATED"/>
    <property type="match status" value="1"/>
</dbReference>